<evidence type="ECO:0000256" key="1">
    <source>
        <dbReference type="SAM" id="MobiDB-lite"/>
    </source>
</evidence>
<reference evidence="2 3" key="1">
    <citation type="journal article" date="2021" name="Elife">
        <title>Chloroplast acquisition without the gene transfer in kleptoplastic sea slugs, Plakobranchus ocellatus.</title>
        <authorList>
            <person name="Maeda T."/>
            <person name="Takahashi S."/>
            <person name="Yoshida T."/>
            <person name="Shimamura S."/>
            <person name="Takaki Y."/>
            <person name="Nagai Y."/>
            <person name="Toyoda A."/>
            <person name="Suzuki Y."/>
            <person name="Arimoto A."/>
            <person name="Ishii H."/>
            <person name="Satoh N."/>
            <person name="Nishiyama T."/>
            <person name="Hasebe M."/>
            <person name="Maruyama T."/>
            <person name="Minagawa J."/>
            <person name="Obokata J."/>
            <person name="Shigenobu S."/>
        </authorList>
    </citation>
    <scope>NUCLEOTIDE SEQUENCE [LARGE SCALE GENOMIC DNA]</scope>
</reference>
<feature type="region of interest" description="Disordered" evidence="1">
    <location>
        <begin position="46"/>
        <end position="70"/>
    </location>
</feature>
<organism evidence="2 3">
    <name type="scientific">Plakobranchus ocellatus</name>
    <dbReference type="NCBI Taxonomy" id="259542"/>
    <lineage>
        <taxon>Eukaryota</taxon>
        <taxon>Metazoa</taxon>
        <taxon>Spiralia</taxon>
        <taxon>Lophotrochozoa</taxon>
        <taxon>Mollusca</taxon>
        <taxon>Gastropoda</taxon>
        <taxon>Heterobranchia</taxon>
        <taxon>Euthyneura</taxon>
        <taxon>Panpulmonata</taxon>
        <taxon>Sacoglossa</taxon>
        <taxon>Placobranchoidea</taxon>
        <taxon>Plakobranchidae</taxon>
        <taxon>Plakobranchus</taxon>
    </lineage>
</organism>
<dbReference type="AlphaFoldDB" id="A0AAV3Z5U7"/>
<proteinExistence type="predicted"/>
<accession>A0AAV3Z5U7</accession>
<gene>
    <name evidence="2" type="ORF">PoB_001642500</name>
</gene>
<keyword evidence="3" id="KW-1185">Reference proteome</keyword>
<evidence type="ECO:0000313" key="3">
    <source>
        <dbReference type="Proteomes" id="UP000735302"/>
    </source>
</evidence>
<sequence length="101" mass="11170">MTCCCLPHLTHTQGHVTHPALSTRPSVEQVLYRKLLFSIVYCSKPAHQKVRPHSAFSDDSPERKRSSSAGMDARYLPRFSSLVNQISISVGNFVALGNMGI</sequence>
<protein>
    <submittedName>
        <fullName evidence="2">Uncharacterized protein</fullName>
    </submittedName>
</protein>
<evidence type="ECO:0000313" key="2">
    <source>
        <dbReference type="EMBL" id="GFN89919.1"/>
    </source>
</evidence>
<dbReference type="Proteomes" id="UP000735302">
    <property type="component" value="Unassembled WGS sequence"/>
</dbReference>
<name>A0AAV3Z5U7_9GAST</name>
<dbReference type="EMBL" id="BLXT01001969">
    <property type="protein sequence ID" value="GFN89919.1"/>
    <property type="molecule type" value="Genomic_DNA"/>
</dbReference>
<comment type="caution">
    <text evidence="2">The sequence shown here is derived from an EMBL/GenBank/DDBJ whole genome shotgun (WGS) entry which is preliminary data.</text>
</comment>